<organism evidence="9">
    <name type="scientific">Solibacter usitatus (strain Ellin6076)</name>
    <dbReference type="NCBI Taxonomy" id="234267"/>
    <lineage>
        <taxon>Bacteria</taxon>
        <taxon>Pseudomonadati</taxon>
        <taxon>Acidobacteriota</taxon>
        <taxon>Terriglobia</taxon>
        <taxon>Bryobacterales</taxon>
        <taxon>Solibacteraceae</taxon>
        <taxon>Candidatus Solibacter</taxon>
    </lineage>
</organism>
<dbReference type="InterPro" id="IPR014284">
    <property type="entry name" value="RNA_pol_sigma-70_dom"/>
</dbReference>
<keyword evidence="5 6" id="KW-0804">Transcription</keyword>
<evidence type="ECO:0000313" key="9">
    <source>
        <dbReference type="EMBL" id="ABJ84119.1"/>
    </source>
</evidence>
<dbReference type="EMBL" id="CP000473">
    <property type="protein sequence ID" value="ABJ84119.1"/>
    <property type="molecule type" value="Genomic_DNA"/>
</dbReference>
<evidence type="ECO:0000256" key="4">
    <source>
        <dbReference type="ARBA" id="ARBA00023125"/>
    </source>
</evidence>
<accession>Q022I1</accession>
<dbReference type="STRING" id="234267.Acid_3141"/>
<dbReference type="GO" id="GO:0003677">
    <property type="term" value="F:DNA binding"/>
    <property type="evidence" value="ECO:0007669"/>
    <property type="project" value="UniProtKB-KW"/>
</dbReference>
<dbReference type="InterPro" id="IPR013325">
    <property type="entry name" value="RNA_pol_sigma_r2"/>
</dbReference>
<feature type="domain" description="RNA polymerase sigma factor 70 region 4 type 2" evidence="8">
    <location>
        <begin position="111"/>
        <end position="161"/>
    </location>
</feature>
<dbReference type="KEGG" id="sus:Acid_3141"/>
<name>Q022I1_SOLUE</name>
<protein>
    <recommendedName>
        <fullName evidence="6">RNA polymerase sigma factor</fullName>
    </recommendedName>
</protein>
<evidence type="ECO:0000256" key="3">
    <source>
        <dbReference type="ARBA" id="ARBA00023082"/>
    </source>
</evidence>
<dbReference type="AlphaFoldDB" id="Q022I1"/>
<evidence type="ECO:0000256" key="5">
    <source>
        <dbReference type="ARBA" id="ARBA00023163"/>
    </source>
</evidence>
<dbReference type="NCBIfam" id="TIGR02937">
    <property type="entry name" value="sigma70-ECF"/>
    <property type="match status" value="1"/>
</dbReference>
<dbReference type="Gene3D" id="1.10.10.10">
    <property type="entry name" value="Winged helix-like DNA-binding domain superfamily/Winged helix DNA-binding domain"/>
    <property type="match status" value="1"/>
</dbReference>
<dbReference type="PANTHER" id="PTHR43133:SF59">
    <property type="entry name" value="ECF RNA POLYMERASE SIGMA FACTOR SIGR"/>
    <property type="match status" value="1"/>
</dbReference>
<dbReference type="Pfam" id="PF08281">
    <property type="entry name" value="Sigma70_r4_2"/>
    <property type="match status" value="1"/>
</dbReference>
<dbReference type="GO" id="GO:0006352">
    <property type="term" value="P:DNA-templated transcription initiation"/>
    <property type="evidence" value="ECO:0007669"/>
    <property type="project" value="InterPro"/>
</dbReference>
<dbReference type="SUPFAM" id="SSF88659">
    <property type="entry name" value="Sigma3 and sigma4 domains of RNA polymerase sigma factors"/>
    <property type="match status" value="1"/>
</dbReference>
<keyword evidence="2 6" id="KW-0805">Transcription regulation</keyword>
<dbReference type="InParanoid" id="Q022I1"/>
<gene>
    <name evidence="9" type="ordered locus">Acid_3141</name>
</gene>
<dbReference type="SUPFAM" id="SSF88946">
    <property type="entry name" value="Sigma2 domain of RNA polymerase sigma factors"/>
    <property type="match status" value="1"/>
</dbReference>
<evidence type="ECO:0000256" key="6">
    <source>
        <dbReference type="RuleBase" id="RU000716"/>
    </source>
</evidence>
<dbReference type="HOGENOM" id="CLU_047691_1_1_0"/>
<comment type="similarity">
    <text evidence="1 6">Belongs to the sigma-70 factor family. ECF subfamily.</text>
</comment>
<dbReference type="InterPro" id="IPR013324">
    <property type="entry name" value="RNA_pol_sigma_r3/r4-like"/>
</dbReference>
<evidence type="ECO:0000259" key="8">
    <source>
        <dbReference type="Pfam" id="PF08281"/>
    </source>
</evidence>
<dbReference type="PROSITE" id="PS01063">
    <property type="entry name" value="SIGMA70_ECF"/>
    <property type="match status" value="1"/>
</dbReference>
<proteinExistence type="inferred from homology"/>
<dbReference type="InterPro" id="IPR036388">
    <property type="entry name" value="WH-like_DNA-bd_sf"/>
</dbReference>
<dbReference type="InterPro" id="IPR039425">
    <property type="entry name" value="RNA_pol_sigma-70-like"/>
</dbReference>
<feature type="domain" description="RNA polymerase sigma-70 region 2" evidence="7">
    <location>
        <begin position="19"/>
        <end position="79"/>
    </location>
</feature>
<evidence type="ECO:0000259" key="7">
    <source>
        <dbReference type="Pfam" id="PF04542"/>
    </source>
</evidence>
<dbReference type="eggNOG" id="COG1595">
    <property type="taxonomic scope" value="Bacteria"/>
</dbReference>
<keyword evidence="4 6" id="KW-0238">DNA-binding</keyword>
<dbReference type="Gene3D" id="1.10.1740.10">
    <property type="match status" value="1"/>
</dbReference>
<dbReference type="GO" id="GO:0016987">
    <property type="term" value="F:sigma factor activity"/>
    <property type="evidence" value="ECO:0007669"/>
    <property type="project" value="UniProtKB-KW"/>
</dbReference>
<dbReference type="InterPro" id="IPR007627">
    <property type="entry name" value="RNA_pol_sigma70_r2"/>
</dbReference>
<evidence type="ECO:0000256" key="2">
    <source>
        <dbReference type="ARBA" id="ARBA00023015"/>
    </source>
</evidence>
<keyword evidence="3 6" id="KW-0731">Sigma factor</keyword>
<dbReference type="CDD" id="cd06171">
    <property type="entry name" value="Sigma70_r4"/>
    <property type="match status" value="1"/>
</dbReference>
<dbReference type="InterPro" id="IPR000838">
    <property type="entry name" value="RNA_pol_sigma70_ECF_CS"/>
</dbReference>
<evidence type="ECO:0000256" key="1">
    <source>
        <dbReference type="ARBA" id="ARBA00010641"/>
    </source>
</evidence>
<reference evidence="9" key="1">
    <citation type="submission" date="2006-10" db="EMBL/GenBank/DDBJ databases">
        <title>Complete sequence of Solibacter usitatus Ellin6076.</title>
        <authorList>
            <consortium name="US DOE Joint Genome Institute"/>
            <person name="Copeland A."/>
            <person name="Lucas S."/>
            <person name="Lapidus A."/>
            <person name="Barry K."/>
            <person name="Detter J.C."/>
            <person name="Glavina del Rio T."/>
            <person name="Hammon N."/>
            <person name="Israni S."/>
            <person name="Dalin E."/>
            <person name="Tice H."/>
            <person name="Pitluck S."/>
            <person name="Thompson L.S."/>
            <person name="Brettin T."/>
            <person name="Bruce D."/>
            <person name="Han C."/>
            <person name="Tapia R."/>
            <person name="Gilna P."/>
            <person name="Schmutz J."/>
            <person name="Larimer F."/>
            <person name="Land M."/>
            <person name="Hauser L."/>
            <person name="Kyrpides N."/>
            <person name="Mikhailova N."/>
            <person name="Janssen P.H."/>
            <person name="Kuske C.R."/>
            <person name="Richardson P."/>
        </authorList>
    </citation>
    <scope>NUCLEOTIDE SEQUENCE</scope>
    <source>
        <strain evidence="9">Ellin6076</strain>
    </source>
</reference>
<dbReference type="PANTHER" id="PTHR43133">
    <property type="entry name" value="RNA POLYMERASE ECF-TYPE SIGMA FACTO"/>
    <property type="match status" value="1"/>
</dbReference>
<dbReference type="Pfam" id="PF04542">
    <property type="entry name" value="Sigma70_r2"/>
    <property type="match status" value="1"/>
</dbReference>
<dbReference type="InterPro" id="IPR013249">
    <property type="entry name" value="RNA_pol_sigma70_r4_t2"/>
</dbReference>
<sequence>MLFANKPRMNEFEAAALPHLNDIYRTAARVLGDRARADDVVQDVYLQAWKSFDKFEPGTNCRAWLFKILFHTVNHYRRKWLNIRMVKESEEVLRTAAADPPVPEQITDQHLLTALDQVPQDFRSVVLLVDVEEFSYKEASAILSVPIGTIMSRLSRGRKLLRERLAEMARQYGILRDPQEGRSA</sequence>